<name>A0A2P2IL25_RHIMU</name>
<dbReference type="EMBL" id="GGEC01001424">
    <property type="protein sequence ID" value="MBW81907.1"/>
    <property type="molecule type" value="Transcribed_RNA"/>
</dbReference>
<organism evidence="2">
    <name type="scientific">Rhizophora mucronata</name>
    <name type="common">Asiatic mangrove</name>
    <dbReference type="NCBI Taxonomy" id="61149"/>
    <lineage>
        <taxon>Eukaryota</taxon>
        <taxon>Viridiplantae</taxon>
        <taxon>Streptophyta</taxon>
        <taxon>Embryophyta</taxon>
        <taxon>Tracheophyta</taxon>
        <taxon>Spermatophyta</taxon>
        <taxon>Magnoliopsida</taxon>
        <taxon>eudicotyledons</taxon>
        <taxon>Gunneridae</taxon>
        <taxon>Pentapetalae</taxon>
        <taxon>rosids</taxon>
        <taxon>fabids</taxon>
        <taxon>Malpighiales</taxon>
        <taxon>Rhizophoraceae</taxon>
        <taxon>Rhizophora</taxon>
    </lineage>
</organism>
<accession>A0A2P2IL25</accession>
<keyword evidence="1" id="KW-0812">Transmembrane</keyword>
<keyword evidence="1" id="KW-1133">Transmembrane helix</keyword>
<feature type="transmembrane region" description="Helical" evidence="1">
    <location>
        <begin position="12"/>
        <end position="36"/>
    </location>
</feature>
<evidence type="ECO:0000313" key="2">
    <source>
        <dbReference type="EMBL" id="MBW81907.1"/>
    </source>
</evidence>
<keyword evidence="1" id="KW-0472">Membrane</keyword>
<reference evidence="2" key="1">
    <citation type="submission" date="2018-02" db="EMBL/GenBank/DDBJ databases">
        <title>Rhizophora mucronata_Transcriptome.</title>
        <authorList>
            <person name="Meera S.P."/>
            <person name="Sreeshan A."/>
            <person name="Augustine A."/>
        </authorList>
    </citation>
    <scope>NUCLEOTIDE SEQUENCE</scope>
    <source>
        <tissue evidence="2">Leaf</tissue>
    </source>
</reference>
<protein>
    <submittedName>
        <fullName evidence="2">Uncharacterized protein</fullName>
    </submittedName>
</protein>
<evidence type="ECO:0000256" key="1">
    <source>
        <dbReference type="SAM" id="Phobius"/>
    </source>
</evidence>
<proteinExistence type="predicted"/>
<sequence length="42" mass="5002">MIDVKKRDDDLFFLFPLLVLLVYCSHLKLQAIGSYIRDIQNF</sequence>
<dbReference type="AlphaFoldDB" id="A0A2P2IL25"/>